<dbReference type="GO" id="GO:0043041">
    <property type="term" value="P:amino acid activation for nonribosomal peptide biosynthetic process"/>
    <property type="evidence" value="ECO:0007669"/>
    <property type="project" value="TreeGrafter"/>
</dbReference>
<dbReference type="Proteomes" id="UP000187134">
    <property type="component" value="Unassembled WGS sequence"/>
</dbReference>
<dbReference type="Pfam" id="PF00550">
    <property type="entry name" value="PP-binding"/>
    <property type="match status" value="1"/>
</dbReference>
<accession>A0A1R1BLQ6</accession>
<dbReference type="SUPFAM" id="SSF52777">
    <property type="entry name" value="CoA-dependent acyltransferases"/>
    <property type="match status" value="2"/>
</dbReference>
<dbReference type="SMART" id="SM00823">
    <property type="entry name" value="PKS_PP"/>
    <property type="match status" value="1"/>
</dbReference>
<dbReference type="PANTHER" id="PTHR45527:SF12">
    <property type="entry name" value="NONRIBOSOMAL PEPTIDE SYNTHETASE IVOA"/>
    <property type="match status" value="1"/>
</dbReference>
<dbReference type="InterPro" id="IPR001242">
    <property type="entry name" value="Condensation_dom"/>
</dbReference>
<dbReference type="Pfam" id="PF00668">
    <property type="entry name" value="Condensation"/>
    <property type="match status" value="1"/>
</dbReference>
<protein>
    <recommendedName>
        <fullName evidence="4">Carrier domain-containing protein</fullName>
    </recommendedName>
</protein>
<dbReference type="EMBL" id="MRTJ01000012">
    <property type="protein sequence ID" value="OMF10820.1"/>
    <property type="molecule type" value="Genomic_DNA"/>
</dbReference>
<dbReference type="SUPFAM" id="SSF47336">
    <property type="entry name" value="ACP-like"/>
    <property type="match status" value="1"/>
</dbReference>
<evidence type="ECO:0000256" key="1">
    <source>
        <dbReference type="ARBA" id="ARBA00001957"/>
    </source>
</evidence>
<keyword evidence="3" id="KW-0597">Phosphoprotein</keyword>
<evidence type="ECO:0000313" key="6">
    <source>
        <dbReference type="Proteomes" id="UP000187134"/>
    </source>
</evidence>
<dbReference type="InterPro" id="IPR023213">
    <property type="entry name" value="CAT-like_dom_sf"/>
</dbReference>
<evidence type="ECO:0000256" key="2">
    <source>
        <dbReference type="ARBA" id="ARBA00022450"/>
    </source>
</evidence>
<dbReference type="InterPro" id="IPR009081">
    <property type="entry name" value="PP-bd_ACP"/>
</dbReference>
<dbReference type="GO" id="GO:0008610">
    <property type="term" value="P:lipid biosynthetic process"/>
    <property type="evidence" value="ECO:0007669"/>
    <property type="project" value="UniProtKB-ARBA"/>
</dbReference>
<reference evidence="5 6" key="1">
    <citation type="submission" date="2016-11" db="EMBL/GenBank/DDBJ databases">
        <title>Paenibacillus species isolates.</title>
        <authorList>
            <person name="Beno S.M."/>
        </authorList>
    </citation>
    <scope>NUCLEOTIDE SEQUENCE [LARGE SCALE GENOMIC DNA]</scope>
    <source>
        <strain evidence="5 6">FSL H8-0246</strain>
    </source>
</reference>
<evidence type="ECO:0000259" key="4">
    <source>
        <dbReference type="PROSITE" id="PS50075"/>
    </source>
</evidence>
<dbReference type="InterPro" id="IPR020806">
    <property type="entry name" value="PKS_PP-bd"/>
</dbReference>
<dbReference type="PROSITE" id="PS50075">
    <property type="entry name" value="CARRIER"/>
    <property type="match status" value="1"/>
</dbReference>
<dbReference type="InterPro" id="IPR036736">
    <property type="entry name" value="ACP-like_sf"/>
</dbReference>
<dbReference type="Gene3D" id="3.30.559.30">
    <property type="entry name" value="Nonribosomal peptide synthetase, condensation domain"/>
    <property type="match status" value="1"/>
</dbReference>
<feature type="domain" description="Carrier" evidence="4">
    <location>
        <begin position="417"/>
        <end position="492"/>
    </location>
</feature>
<dbReference type="GO" id="GO:0005737">
    <property type="term" value="C:cytoplasm"/>
    <property type="evidence" value="ECO:0007669"/>
    <property type="project" value="TreeGrafter"/>
</dbReference>
<organism evidence="5 6">
    <name type="scientific">Paenibacillus amylolyticus</name>
    <dbReference type="NCBI Taxonomy" id="1451"/>
    <lineage>
        <taxon>Bacteria</taxon>
        <taxon>Bacillati</taxon>
        <taxon>Bacillota</taxon>
        <taxon>Bacilli</taxon>
        <taxon>Bacillales</taxon>
        <taxon>Paenibacillaceae</taxon>
        <taxon>Paenibacillus</taxon>
    </lineage>
</organism>
<dbReference type="RefSeq" id="WP_076333355.1">
    <property type="nucleotide sequence ID" value="NZ_MRTJ01000012.1"/>
</dbReference>
<gene>
    <name evidence="5" type="ORF">BK131_22720</name>
</gene>
<dbReference type="Gene3D" id="1.10.1200.10">
    <property type="entry name" value="ACP-like"/>
    <property type="match status" value="1"/>
</dbReference>
<evidence type="ECO:0000256" key="3">
    <source>
        <dbReference type="ARBA" id="ARBA00022553"/>
    </source>
</evidence>
<dbReference type="Gene3D" id="3.30.559.10">
    <property type="entry name" value="Chloramphenicol acetyltransferase-like domain"/>
    <property type="match status" value="1"/>
</dbReference>
<dbReference type="GO" id="GO:0031177">
    <property type="term" value="F:phosphopantetheine binding"/>
    <property type="evidence" value="ECO:0007669"/>
    <property type="project" value="InterPro"/>
</dbReference>
<dbReference type="AlphaFoldDB" id="A0A1R1BLQ6"/>
<name>A0A1R1BLQ6_PAEAM</name>
<dbReference type="OrthoDB" id="2587970at2"/>
<comment type="caution">
    <text evidence="5">The sequence shown here is derived from an EMBL/GenBank/DDBJ whole genome shotgun (WGS) entry which is preliminary data.</text>
</comment>
<dbReference type="PANTHER" id="PTHR45527">
    <property type="entry name" value="NONRIBOSOMAL PEPTIDE SYNTHETASE"/>
    <property type="match status" value="1"/>
</dbReference>
<sequence>MMLKPASDSEKRIINSSLLNPTAYNIPMIVKFRKGLNISKMYNLLTVYFEHYDIFRTSYRIGSDIERWITAAVPTIEICSQSIFEPQAMLDAHLISVEDKELVKIVLCKVADETNDYLFVNVHHALLDGLSINLFLQDVIEAYLSDEPLDFQCSTVDEHTKNSNNNSQRATVNFGEYEGFKSRLLNKQIEHVNYRSETVKLGNVVKQKYTDFSLCLTAFAISVAGWLNHNSVYLAYPYLGRNQTNFRALGNFVQLVPFHKRLETQNYSSVEKLTAEVQQQIFKDMTTNSHYDDVRYHESMQCMNIFRDIIFDYKSGSLIETTLSHEHEITLHEIETYRDEKYGIHFSIYKHMHELHITMISSEYSSEDMEKLLTIFCRNVDAVYADSEIELDQMLRLKDEIKLDGDSVSPSVILREDNYEVIYKEVSGMVCTLLDEQTVHAEESFFDLGMDSTLLVKFKKRIREQFKVNLKISDFFNHYTSEMLTHKILERL</sequence>
<comment type="cofactor">
    <cofactor evidence="1">
        <name>pantetheine 4'-phosphate</name>
        <dbReference type="ChEBI" id="CHEBI:47942"/>
    </cofactor>
</comment>
<proteinExistence type="predicted"/>
<dbReference type="GO" id="GO:0044550">
    <property type="term" value="P:secondary metabolite biosynthetic process"/>
    <property type="evidence" value="ECO:0007669"/>
    <property type="project" value="TreeGrafter"/>
</dbReference>
<keyword evidence="2" id="KW-0596">Phosphopantetheine</keyword>
<evidence type="ECO:0000313" key="5">
    <source>
        <dbReference type="EMBL" id="OMF10820.1"/>
    </source>
</evidence>
<dbReference type="GO" id="GO:0003824">
    <property type="term" value="F:catalytic activity"/>
    <property type="evidence" value="ECO:0007669"/>
    <property type="project" value="InterPro"/>
</dbReference>